<comment type="caution">
    <text evidence="2">The sequence shown here is derived from an EMBL/GenBank/DDBJ whole genome shotgun (WGS) entry which is preliminary data.</text>
</comment>
<organism evidence="2 3">
    <name type="scientific">Fusarium euwallaceae</name>
    <dbReference type="NCBI Taxonomy" id="1147111"/>
    <lineage>
        <taxon>Eukaryota</taxon>
        <taxon>Fungi</taxon>
        <taxon>Dikarya</taxon>
        <taxon>Ascomycota</taxon>
        <taxon>Pezizomycotina</taxon>
        <taxon>Sordariomycetes</taxon>
        <taxon>Hypocreomycetidae</taxon>
        <taxon>Hypocreales</taxon>
        <taxon>Nectriaceae</taxon>
        <taxon>Fusarium</taxon>
        <taxon>Fusarium solani species complex</taxon>
    </lineage>
</organism>
<proteinExistence type="predicted"/>
<evidence type="ECO:0000313" key="2">
    <source>
        <dbReference type="EMBL" id="RTE72823.1"/>
    </source>
</evidence>
<protein>
    <recommendedName>
        <fullName evidence="1">Heterokaryon incompatibility domain-containing protein</fullName>
    </recommendedName>
</protein>
<keyword evidence="3" id="KW-1185">Reference proteome</keyword>
<reference evidence="2 3" key="1">
    <citation type="submission" date="2017-06" db="EMBL/GenBank/DDBJ databases">
        <title>Comparative genomic analysis of Ambrosia Fusariam Clade fungi.</title>
        <authorList>
            <person name="Stajich J.E."/>
            <person name="Carrillo J."/>
            <person name="Kijimoto T."/>
            <person name="Eskalen A."/>
            <person name="O'Donnell K."/>
            <person name="Kasson M."/>
        </authorList>
    </citation>
    <scope>NUCLEOTIDE SEQUENCE [LARGE SCALE GENOMIC DNA]</scope>
    <source>
        <strain evidence="2 3">UCR1854</strain>
    </source>
</reference>
<gene>
    <name evidence="2" type="ORF">BHE90_012767</name>
</gene>
<sequence length="653" mass="74999">MSTPLYQPLDTTKAEIRLIEILPEGFSLIAVSLNDAPKYAAFSYVWGDPKDQETIVLQGRDVQVGKNLASFLARIRRAQPGHPFRNSLYSHYELVLPLILTIILQRSICALTNRLCLPLHDPLHHYYQVAMLFVVAFIRFLLRQRYHSGPQAEDTFGVIKHFWADAICINQKDIKERTQQVQLMGQIYGSAETVYSWVGPRDHSLAFESLKRLASLCRPRKHDGDYELQIKSLWWYPSLWRQTDKSDERRFRSKAWNAIDDLFFDKYWSRVWIFQEVVLARQMHLMSSGDSTLSWDDLQVATRGIQDLLARLQQGQEKMPFFMSSWAWLSLKMFPDWYNVVIMIVGKKMINFSDAMVKATPVKSKSSKFSQEAYDKEITDLRSQMEKIQWWLSLLSADFTATDPRDHIYGTLAITRLPIVPDYTKTVSDVYMDYAARWIKAHCFFRDNPLPELEANPENWVPNFTVGRNHDRHVFGRQEKDHGPAFRRDGKNDPYIVPDTRSLHVWGYQLELISAFTSSTNSAKFDNAGRFKGILKYGSFVSGFILRHPQYVSGTSSSAATAALLAQPHGSDITPEAAICLCRLSQYMASHYVDHGLQSSSGPTPSRADPVPPFHNWAPGIFKAAFPDTMLDQLGLRSNYIVRKPNNRTFTVD</sequence>
<dbReference type="EMBL" id="MIKF01000293">
    <property type="protein sequence ID" value="RTE72823.1"/>
    <property type="molecule type" value="Genomic_DNA"/>
</dbReference>
<evidence type="ECO:0000313" key="3">
    <source>
        <dbReference type="Proteomes" id="UP000287124"/>
    </source>
</evidence>
<name>A0A430LAS8_9HYPO</name>
<evidence type="ECO:0000259" key="1">
    <source>
        <dbReference type="Pfam" id="PF06985"/>
    </source>
</evidence>
<feature type="domain" description="Heterokaryon incompatibility" evidence="1">
    <location>
        <begin position="160"/>
        <end position="276"/>
    </location>
</feature>
<accession>A0A430LAS8</accession>
<dbReference type="Pfam" id="PF06985">
    <property type="entry name" value="HET"/>
    <property type="match status" value="1"/>
</dbReference>
<dbReference type="InterPro" id="IPR052895">
    <property type="entry name" value="HetReg/Transcr_Mod"/>
</dbReference>
<dbReference type="InterPro" id="IPR010730">
    <property type="entry name" value="HET"/>
</dbReference>
<dbReference type="PANTHER" id="PTHR24148">
    <property type="entry name" value="ANKYRIN REPEAT DOMAIN-CONTAINING PROTEIN 39 HOMOLOG-RELATED"/>
    <property type="match status" value="1"/>
</dbReference>
<dbReference type="PANTHER" id="PTHR24148:SF82">
    <property type="entry name" value="HETEROKARYON INCOMPATIBILITY DOMAIN-CONTAINING PROTEIN"/>
    <property type="match status" value="1"/>
</dbReference>
<dbReference type="Proteomes" id="UP000287124">
    <property type="component" value="Unassembled WGS sequence"/>
</dbReference>
<dbReference type="AlphaFoldDB" id="A0A430LAS8"/>